<dbReference type="InterPro" id="IPR023393">
    <property type="entry name" value="START-like_dom_sf"/>
</dbReference>
<dbReference type="InterPro" id="IPR002913">
    <property type="entry name" value="START_lipid-bd_dom"/>
</dbReference>
<dbReference type="GO" id="GO:0008289">
    <property type="term" value="F:lipid binding"/>
    <property type="evidence" value="ECO:0007669"/>
    <property type="project" value="InterPro"/>
</dbReference>
<proteinExistence type="predicted"/>
<dbReference type="EMBL" id="LNQE01001058">
    <property type="protein sequence ID" value="KUG21490.1"/>
    <property type="molecule type" value="Genomic_DNA"/>
</dbReference>
<accession>A0A0W8FL98</accession>
<sequence>MLKLINLNKLIFIIVAISIATTWAADDGWKKIGESDGIAGYTRPTVRSGVDEIKAVGIVDAPIAVVEAAIRDISIMPQYIFLCKESFVINTPEMKSEGDVIFFYSLTDLPFPLSNRDVVAKALWSVDKSKGAIYCHSEGVKTAYKQNKDVVRMPLSITNCKLVPKGADKTEVTYQVLGDPGGKLPHSLVSMLTKNYGIKTIAGLRQMVKKDKFKNVKKVVTTTEKLKR</sequence>
<evidence type="ECO:0000313" key="2">
    <source>
        <dbReference type="EMBL" id="KUG21490.1"/>
    </source>
</evidence>
<comment type="caution">
    <text evidence="2">The sequence shown here is derived from an EMBL/GenBank/DDBJ whole genome shotgun (WGS) entry which is preliminary data.</text>
</comment>
<organism evidence="2">
    <name type="scientific">hydrocarbon metagenome</name>
    <dbReference type="NCBI Taxonomy" id="938273"/>
    <lineage>
        <taxon>unclassified sequences</taxon>
        <taxon>metagenomes</taxon>
        <taxon>ecological metagenomes</taxon>
    </lineage>
</organism>
<feature type="domain" description="START" evidence="1">
    <location>
        <begin position="25"/>
        <end position="210"/>
    </location>
</feature>
<protein>
    <recommendedName>
        <fullName evidence="1">START domain-containing protein</fullName>
    </recommendedName>
</protein>
<dbReference type="PANTHER" id="PTHR19308">
    <property type="entry name" value="PHOSPHATIDYLCHOLINE TRANSFER PROTEIN"/>
    <property type="match status" value="1"/>
</dbReference>
<dbReference type="Pfam" id="PF01852">
    <property type="entry name" value="START"/>
    <property type="match status" value="1"/>
</dbReference>
<dbReference type="SUPFAM" id="SSF55961">
    <property type="entry name" value="Bet v1-like"/>
    <property type="match status" value="1"/>
</dbReference>
<dbReference type="InterPro" id="IPR051213">
    <property type="entry name" value="START_lipid_transfer"/>
</dbReference>
<dbReference type="PIRSF" id="PIRSF039033">
    <property type="entry name" value="START_dom"/>
    <property type="match status" value="1"/>
</dbReference>
<dbReference type="GO" id="GO:0005737">
    <property type="term" value="C:cytoplasm"/>
    <property type="evidence" value="ECO:0007669"/>
    <property type="project" value="UniProtKB-ARBA"/>
</dbReference>
<dbReference type="Gene3D" id="3.30.530.20">
    <property type="match status" value="1"/>
</dbReference>
<dbReference type="InterPro" id="IPR028347">
    <property type="entry name" value="START_dom_prot"/>
</dbReference>
<dbReference type="AlphaFoldDB" id="A0A0W8FL98"/>
<dbReference type="PANTHER" id="PTHR19308:SF14">
    <property type="entry name" value="START DOMAIN-CONTAINING PROTEIN"/>
    <property type="match status" value="1"/>
</dbReference>
<gene>
    <name evidence="2" type="ORF">ASZ90_008755</name>
</gene>
<name>A0A0W8FL98_9ZZZZ</name>
<evidence type="ECO:0000259" key="1">
    <source>
        <dbReference type="Pfam" id="PF01852"/>
    </source>
</evidence>
<reference evidence="2" key="1">
    <citation type="journal article" date="2015" name="Proc. Natl. Acad. Sci. U.S.A.">
        <title>Networks of energetic and metabolic interactions define dynamics in microbial communities.</title>
        <authorList>
            <person name="Embree M."/>
            <person name="Liu J.K."/>
            <person name="Al-Bassam M.M."/>
            <person name="Zengler K."/>
        </authorList>
    </citation>
    <scope>NUCLEOTIDE SEQUENCE</scope>
</reference>